<dbReference type="PANTHER" id="PTHR15950">
    <property type="entry name" value="TRANSCRIPTION COFACTOR VESTIGIAL-LIKE PROTEIN"/>
    <property type="match status" value="1"/>
</dbReference>
<dbReference type="SMART" id="SM00711">
    <property type="entry name" value="TDU"/>
    <property type="match status" value="1"/>
</dbReference>
<reference evidence="6 7" key="1">
    <citation type="journal article" date="2014" name="Nat. Commun.">
        <title>Molecular traces of alternative social organization in a termite genome.</title>
        <authorList>
            <person name="Terrapon N."/>
            <person name="Li C."/>
            <person name="Robertson H.M."/>
            <person name="Ji L."/>
            <person name="Meng X."/>
            <person name="Booth W."/>
            <person name="Chen Z."/>
            <person name="Childers C.P."/>
            <person name="Glastad K.M."/>
            <person name="Gokhale K."/>
            <person name="Gowin J."/>
            <person name="Gronenberg W."/>
            <person name="Hermansen R.A."/>
            <person name="Hu H."/>
            <person name="Hunt B.G."/>
            <person name="Huylmans A.K."/>
            <person name="Khalil S.M."/>
            <person name="Mitchell R.D."/>
            <person name="Munoz-Torres M.C."/>
            <person name="Mustard J.A."/>
            <person name="Pan H."/>
            <person name="Reese J.T."/>
            <person name="Scharf M.E."/>
            <person name="Sun F."/>
            <person name="Vogel H."/>
            <person name="Xiao J."/>
            <person name="Yang W."/>
            <person name="Yang Z."/>
            <person name="Yang Z."/>
            <person name="Zhou J."/>
            <person name="Zhu J."/>
            <person name="Brent C.S."/>
            <person name="Elsik C.G."/>
            <person name="Goodisman M.A."/>
            <person name="Liberles D.A."/>
            <person name="Roe R.M."/>
            <person name="Vargo E.L."/>
            <person name="Vilcinskas A."/>
            <person name="Wang J."/>
            <person name="Bornberg-Bauer E."/>
            <person name="Korb J."/>
            <person name="Zhang G."/>
            <person name="Liebig J."/>
        </authorList>
    </citation>
    <scope>NUCLEOTIDE SEQUENCE [LARGE SCALE GENOMIC DNA]</scope>
    <source>
        <tissue evidence="6">Whole organism</tissue>
    </source>
</reference>
<gene>
    <name evidence="6" type="ORF">L798_00204</name>
</gene>
<feature type="region of interest" description="Disordered" evidence="5">
    <location>
        <begin position="79"/>
        <end position="125"/>
    </location>
</feature>
<dbReference type="Proteomes" id="UP000027135">
    <property type="component" value="Unassembled WGS sequence"/>
</dbReference>
<feature type="compositionally biased region" description="Polar residues" evidence="5">
    <location>
        <begin position="1"/>
        <end position="12"/>
    </location>
</feature>
<dbReference type="GO" id="GO:0005634">
    <property type="term" value="C:nucleus"/>
    <property type="evidence" value="ECO:0007669"/>
    <property type="project" value="UniProtKB-SubCell"/>
</dbReference>
<dbReference type="PANTHER" id="PTHR15950:SF15">
    <property type="entry name" value="PROTEIN VESTIGIAL"/>
    <property type="match status" value="1"/>
</dbReference>
<sequence>MSLSQKQGTMNESGLPPHLKEQRNSIGAGALMLCVAVQRPEVPGAPPAALVIRVVLTREYRRVPRTPFLPPQQRWLRQFRGRRRRESRVASRVRATSQGGGHGRRRQFRGRSADDARKGGCPRASGRHELNCHSRYVAGGGTAGLEEDDDDDEEAGPGSRAQYVSANCVVFTHYSGDVASVVDEHFSRALSYTENKANSSAASQVKGVGDVFLPTVTRRRVDSWVAFRRSSPLKIEAACFSETSVSTYKSTRPCHQESQHRHVQVGLLQEHVLLNRFQGVFGRLVPDFLRPLALPLPAVQRRGGPPPPQVAEHSTLHADVMTSSYDCGHQLRRCVSLLQNLLQERHGEGHVVYALADTWATDRARDQKTETWLRREDDIKIVLKQYDVRAWVGFSWLMMSRVTRFVNTVGNVRPPYGVGNFLIS</sequence>
<evidence type="ECO:0000256" key="1">
    <source>
        <dbReference type="ARBA" id="ARBA00004123"/>
    </source>
</evidence>
<evidence type="ECO:0000313" key="6">
    <source>
        <dbReference type="EMBL" id="KDR10151.1"/>
    </source>
</evidence>
<evidence type="ECO:0000313" key="7">
    <source>
        <dbReference type="Proteomes" id="UP000027135"/>
    </source>
</evidence>
<keyword evidence="4" id="KW-0539">Nucleus</keyword>
<keyword evidence="2" id="KW-0805">Transcription regulation</keyword>
<accession>A0A067QW16</accession>
<evidence type="ECO:0000256" key="3">
    <source>
        <dbReference type="ARBA" id="ARBA00023163"/>
    </source>
</evidence>
<dbReference type="InterPro" id="IPR006627">
    <property type="entry name" value="TDU_repeat"/>
</dbReference>
<evidence type="ECO:0000256" key="5">
    <source>
        <dbReference type="SAM" id="MobiDB-lite"/>
    </source>
</evidence>
<evidence type="ECO:0000256" key="2">
    <source>
        <dbReference type="ARBA" id="ARBA00023015"/>
    </source>
</evidence>
<dbReference type="InParanoid" id="A0A067QW16"/>
<dbReference type="GO" id="GO:0006355">
    <property type="term" value="P:regulation of DNA-templated transcription"/>
    <property type="evidence" value="ECO:0007669"/>
    <property type="project" value="InterPro"/>
</dbReference>
<dbReference type="AlphaFoldDB" id="A0A067QW16"/>
<dbReference type="EMBL" id="KK853182">
    <property type="protein sequence ID" value="KDR10151.1"/>
    <property type="molecule type" value="Genomic_DNA"/>
</dbReference>
<evidence type="ECO:0000256" key="4">
    <source>
        <dbReference type="ARBA" id="ARBA00023242"/>
    </source>
</evidence>
<organism evidence="6 7">
    <name type="scientific">Zootermopsis nevadensis</name>
    <name type="common">Dampwood termite</name>
    <dbReference type="NCBI Taxonomy" id="136037"/>
    <lineage>
        <taxon>Eukaryota</taxon>
        <taxon>Metazoa</taxon>
        <taxon>Ecdysozoa</taxon>
        <taxon>Arthropoda</taxon>
        <taxon>Hexapoda</taxon>
        <taxon>Insecta</taxon>
        <taxon>Pterygota</taxon>
        <taxon>Neoptera</taxon>
        <taxon>Polyneoptera</taxon>
        <taxon>Dictyoptera</taxon>
        <taxon>Blattodea</taxon>
        <taxon>Blattoidea</taxon>
        <taxon>Termitoidae</taxon>
        <taxon>Termopsidae</taxon>
        <taxon>Zootermopsis</taxon>
    </lineage>
</organism>
<keyword evidence="7" id="KW-1185">Reference proteome</keyword>
<proteinExistence type="predicted"/>
<protein>
    <submittedName>
        <fullName evidence="6">Protein vestigial</fullName>
    </submittedName>
</protein>
<comment type="subcellular location">
    <subcellularLocation>
        <location evidence="1">Nucleus</location>
    </subcellularLocation>
</comment>
<keyword evidence="3" id="KW-0804">Transcription</keyword>
<dbReference type="eggNOG" id="ENOG502QS1A">
    <property type="taxonomic scope" value="Eukaryota"/>
</dbReference>
<feature type="region of interest" description="Disordered" evidence="5">
    <location>
        <begin position="1"/>
        <end position="21"/>
    </location>
</feature>
<name>A0A067QW16_ZOONE</name>
<dbReference type="InterPro" id="IPR011520">
    <property type="entry name" value="Vg_fam"/>
</dbReference>
<dbReference type="Pfam" id="PF07545">
    <property type="entry name" value="Vg_Tdu"/>
    <property type="match status" value="1"/>
</dbReference>